<dbReference type="Pfam" id="PF12833">
    <property type="entry name" value="HTH_18"/>
    <property type="match status" value="1"/>
</dbReference>
<evidence type="ECO:0000256" key="1">
    <source>
        <dbReference type="ARBA" id="ARBA00023015"/>
    </source>
</evidence>
<keyword evidence="1" id="KW-0805">Transcription regulation</keyword>
<proteinExistence type="predicted"/>
<dbReference type="InterPro" id="IPR018060">
    <property type="entry name" value="HTH_AraC"/>
</dbReference>
<dbReference type="PANTHER" id="PTHR11019:SF159">
    <property type="entry name" value="TRANSCRIPTIONAL REGULATOR-RELATED"/>
    <property type="match status" value="1"/>
</dbReference>
<evidence type="ECO:0000313" key="6">
    <source>
        <dbReference type="Proteomes" id="UP000254893"/>
    </source>
</evidence>
<organism evidence="5 6">
    <name type="scientific">Sphingobacterium spiritivorum</name>
    <name type="common">Flavobacterium spiritivorum</name>
    <dbReference type="NCBI Taxonomy" id="258"/>
    <lineage>
        <taxon>Bacteria</taxon>
        <taxon>Pseudomonadati</taxon>
        <taxon>Bacteroidota</taxon>
        <taxon>Sphingobacteriia</taxon>
        <taxon>Sphingobacteriales</taxon>
        <taxon>Sphingobacteriaceae</taxon>
        <taxon>Sphingobacterium</taxon>
    </lineage>
</organism>
<dbReference type="InterPro" id="IPR014710">
    <property type="entry name" value="RmlC-like_jellyroll"/>
</dbReference>
<evidence type="ECO:0000256" key="2">
    <source>
        <dbReference type="ARBA" id="ARBA00023125"/>
    </source>
</evidence>
<dbReference type="InterPro" id="IPR009057">
    <property type="entry name" value="Homeodomain-like_sf"/>
</dbReference>
<evidence type="ECO:0000256" key="3">
    <source>
        <dbReference type="ARBA" id="ARBA00023163"/>
    </source>
</evidence>
<dbReference type="SUPFAM" id="SSF46689">
    <property type="entry name" value="Homeodomain-like"/>
    <property type="match status" value="1"/>
</dbReference>
<evidence type="ECO:0000259" key="4">
    <source>
        <dbReference type="PROSITE" id="PS01124"/>
    </source>
</evidence>
<dbReference type="PROSITE" id="PS01124">
    <property type="entry name" value="HTH_ARAC_FAMILY_2"/>
    <property type="match status" value="1"/>
</dbReference>
<dbReference type="Proteomes" id="UP000254893">
    <property type="component" value="Unassembled WGS sequence"/>
</dbReference>
<dbReference type="AlphaFoldDB" id="A0A380BNH6"/>
<keyword evidence="2" id="KW-0238">DNA-binding</keyword>
<name>A0A380BNH6_SPHSI</name>
<accession>A0A380BNH6</accession>
<feature type="domain" description="HTH araC/xylS-type" evidence="4">
    <location>
        <begin position="169"/>
        <end position="265"/>
    </location>
</feature>
<dbReference type="RefSeq" id="WP_115169545.1">
    <property type="nucleotide sequence ID" value="NZ_UGYW01000002.1"/>
</dbReference>
<dbReference type="Gene3D" id="1.10.10.60">
    <property type="entry name" value="Homeodomain-like"/>
    <property type="match status" value="2"/>
</dbReference>
<dbReference type="GO" id="GO:0003700">
    <property type="term" value="F:DNA-binding transcription factor activity"/>
    <property type="evidence" value="ECO:0007669"/>
    <property type="project" value="InterPro"/>
</dbReference>
<dbReference type="SUPFAM" id="SSF51182">
    <property type="entry name" value="RmlC-like cupins"/>
    <property type="match status" value="1"/>
</dbReference>
<dbReference type="Gene3D" id="2.60.120.10">
    <property type="entry name" value="Jelly Rolls"/>
    <property type="match status" value="1"/>
</dbReference>
<gene>
    <name evidence="5" type="primary">rhaS_4</name>
    <name evidence="5" type="ORF">NCTC11388_01327</name>
</gene>
<dbReference type="SMART" id="SM00342">
    <property type="entry name" value="HTH_ARAC"/>
    <property type="match status" value="1"/>
</dbReference>
<evidence type="ECO:0000313" key="5">
    <source>
        <dbReference type="EMBL" id="SUJ03898.1"/>
    </source>
</evidence>
<protein>
    <submittedName>
        <fullName evidence="5">L-rhamnose operon regulatory protein rhaS</fullName>
    </submittedName>
</protein>
<dbReference type="InterPro" id="IPR003313">
    <property type="entry name" value="AraC-bd"/>
</dbReference>
<reference evidence="5 6" key="1">
    <citation type="submission" date="2018-06" db="EMBL/GenBank/DDBJ databases">
        <authorList>
            <consortium name="Pathogen Informatics"/>
            <person name="Doyle S."/>
        </authorList>
    </citation>
    <scope>NUCLEOTIDE SEQUENCE [LARGE SCALE GENOMIC DNA]</scope>
    <source>
        <strain evidence="5 6">NCTC11388</strain>
    </source>
</reference>
<dbReference type="InterPro" id="IPR011051">
    <property type="entry name" value="RmlC_Cupin_sf"/>
</dbReference>
<dbReference type="EMBL" id="UGYW01000002">
    <property type="protein sequence ID" value="SUJ03898.1"/>
    <property type="molecule type" value="Genomic_DNA"/>
</dbReference>
<dbReference type="Pfam" id="PF02311">
    <property type="entry name" value="AraC_binding"/>
    <property type="match status" value="1"/>
</dbReference>
<keyword evidence="3" id="KW-0804">Transcription</keyword>
<dbReference type="PANTHER" id="PTHR11019">
    <property type="entry name" value="HTH-TYPE TRANSCRIPTIONAL REGULATOR NIMR"/>
    <property type="match status" value="1"/>
</dbReference>
<sequence>MQNDIKCGLLEQKQGELSDTISKQAYVWYEKDWKHDDYEHIHSRAQLLYVEEGYQYVHLEQKIYLLPQNHVMWIPSSISHRTTSAAQTVHLMTVLFHEKQTEAFYKDIHVFAAPVILKEMLLYAQKWSQQTAPDQEEEIFLNALLTSLPYFCKEADSLQIPIPSDTRLLPVCAYINMHFHEQLQIQQLSEIAHLSVRTLERIFKQETGITVQKYIQLIRIIKSIEWSDSGKYTLKQIAHMVGYKSAAAFSSSYLAIMKKRPGTKK</sequence>
<dbReference type="GO" id="GO:0043565">
    <property type="term" value="F:sequence-specific DNA binding"/>
    <property type="evidence" value="ECO:0007669"/>
    <property type="project" value="InterPro"/>
</dbReference>